<organism evidence="1 2">
    <name type="scientific">Paenibacillus yonginensis</name>
    <dbReference type="NCBI Taxonomy" id="1462996"/>
    <lineage>
        <taxon>Bacteria</taxon>
        <taxon>Bacillati</taxon>
        <taxon>Bacillota</taxon>
        <taxon>Bacilli</taxon>
        <taxon>Bacillales</taxon>
        <taxon>Paenibacillaceae</taxon>
        <taxon>Paenibacillus</taxon>
    </lineage>
</organism>
<evidence type="ECO:0000313" key="1">
    <source>
        <dbReference type="EMBL" id="ANS73517.1"/>
    </source>
</evidence>
<dbReference type="KEGG" id="pyg:AWM70_02075"/>
<keyword evidence="2" id="KW-1185">Reference proteome</keyword>
<sequence length="70" mass="8358">MPITRELLTDADFEEAAEQKQRIRVFRDDHMIDSNTVVIRFTSDTIITQSSVSDMSYHSRRECQFYEIRK</sequence>
<dbReference type="OrthoDB" id="2638183at2"/>
<dbReference type="Proteomes" id="UP000092573">
    <property type="component" value="Chromosome"/>
</dbReference>
<dbReference type="EMBL" id="CP014167">
    <property type="protein sequence ID" value="ANS73517.1"/>
    <property type="molecule type" value="Genomic_DNA"/>
</dbReference>
<evidence type="ECO:0000313" key="2">
    <source>
        <dbReference type="Proteomes" id="UP000092573"/>
    </source>
</evidence>
<dbReference type="RefSeq" id="WP_068693937.1">
    <property type="nucleotide sequence ID" value="NZ_CP014167.1"/>
</dbReference>
<protein>
    <submittedName>
        <fullName evidence="1">Uncharacterized protein</fullName>
    </submittedName>
</protein>
<name>A0A1B1MWJ7_9BACL</name>
<dbReference type="STRING" id="1462996.AWM70_02075"/>
<proteinExistence type="predicted"/>
<reference evidence="1 2" key="1">
    <citation type="submission" date="2016-01" db="EMBL/GenBank/DDBJ databases">
        <title>Complete Genome Sequence of Paenibacillus yonginensis DCY84, a novel Plant Growth-Promoting Bacteria with Elicitation of Induced Systemic Resistance.</title>
        <authorList>
            <person name="Kim Y.J."/>
            <person name="Yang D.C."/>
            <person name="Sukweenadhi J."/>
        </authorList>
    </citation>
    <scope>NUCLEOTIDE SEQUENCE [LARGE SCALE GENOMIC DNA]</scope>
    <source>
        <strain evidence="1 2">DCY84</strain>
    </source>
</reference>
<dbReference type="AlphaFoldDB" id="A0A1B1MWJ7"/>
<accession>A0A1B1MWJ7</accession>
<gene>
    <name evidence="1" type="ORF">AWM70_02075</name>
</gene>